<dbReference type="Gene3D" id="1.20.1250.20">
    <property type="entry name" value="MFS general substrate transporter like domains"/>
    <property type="match status" value="1"/>
</dbReference>
<comment type="subcellular location">
    <subcellularLocation>
        <location evidence="1">Membrane</location>
        <topology evidence="1">Multi-pass membrane protein</topology>
    </subcellularLocation>
</comment>
<evidence type="ECO:0000256" key="4">
    <source>
        <dbReference type="ARBA" id="ARBA00022989"/>
    </source>
</evidence>
<keyword evidence="3 6" id="KW-0812">Transmembrane</keyword>
<dbReference type="eggNOG" id="COG0477">
    <property type="taxonomic scope" value="Bacteria"/>
</dbReference>
<protein>
    <submittedName>
        <fullName evidence="7">Major facilitator superfamily MFS_1</fullName>
    </submittedName>
</protein>
<feature type="transmembrane region" description="Helical" evidence="6">
    <location>
        <begin position="74"/>
        <end position="96"/>
    </location>
</feature>
<evidence type="ECO:0000313" key="8">
    <source>
        <dbReference type="Proteomes" id="UP000001558"/>
    </source>
</evidence>
<dbReference type="SUPFAM" id="SSF103473">
    <property type="entry name" value="MFS general substrate transporter"/>
    <property type="match status" value="1"/>
</dbReference>
<organism evidence="7 8">
    <name type="scientific">Shewanella loihica (strain ATCC BAA-1088 / PV-4)</name>
    <dbReference type="NCBI Taxonomy" id="323850"/>
    <lineage>
        <taxon>Bacteria</taxon>
        <taxon>Pseudomonadati</taxon>
        <taxon>Pseudomonadota</taxon>
        <taxon>Gammaproteobacteria</taxon>
        <taxon>Alteromonadales</taxon>
        <taxon>Shewanellaceae</taxon>
        <taxon>Shewanella</taxon>
    </lineage>
</organism>
<accession>A3QD61</accession>
<dbReference type="RefSeq" id="WP_011865341.1">
    <property type="nucleotide sequence ID" value="NC_009092.1"/>
</dbReference>
<dbReference type="InterPro" id="IPR011701">
    <property type="entry name" value="MFS"/>
</dbReference>
<dbReference type="GO" id="GO:0016020">
    <property type="term" value="C:membrane"/>
    <property type="evidence" value="ECO:0007669"/>
    <property type="project" value="UniProtKB-SubCell"/>
</dbReference>
<dbReference type="Pfam" id="PF07690">
    <property type="entry name" value="MFS_1"/>
    <property type="match status" value="1"/>
</dbReference>
<dbReference type="Proteomes" id="UP000001558">
    <property type="component" value="Chromosome"/>
</dbReference>
<evidence type="ECO:0000313" key="7">
    <source>
        <dbReference type="EMBL" id="ABO23409.1"/>
    </source>
</evidence>
<dbReference type="PANTHER" id="PTHR42718">
    <property type="entry name" value="MAJOR FACILITATOR SUPERFAMILY MULTIDRUG TRANSPORTER MFSC"/>
    <property type="match status" value="1"/>
</dbReference>
<dbReference type="PANTHER" id="PTHR42718:SF9">
    <property type="entry name" value="MAJOR FACILITATOR SUPERFAMILY MULTIDRUG TRANSPORTER MFSC"/>
    <property type="match status" value="1"/>
</dbReference>
<evidence type="ECO:0000256" key="2">
    <source>
        <dbReference type="ARBA" id="ARBA00022448"/>
    </source>
</evidence>
<evidence type="ECO:0000256" key="6">
    <source>
        <dbReference type="SAM" id="Phobius"/>
    </source>
</evidence>
<feature type="transmembrane region" description="Helical" evidence="6">
    <location>
        <begin position="334"/>
        <end position="356"/>
    </location>
</feature>
<keyword evidence="5 6" id="KW-0472">Membrane</keyword>
<feature type="transmembrane region" description="Helical" evidence="6">
    <location>
        <begin position="47"/>
        <end position="67"/>
    </location>
</feature>
<dbReference type="GO" id="GO:0022857">
    <property type="term" value="F:transmembrane transporter activity"/>
    <property type="evidence" value="ECO:0007669"/>
    <property type="project" value="InterPro"/>
</dbReference>
<feature type="transmembrane region" description="Helical" evidence="6">
    <location>
        <begin position="193"/>
        <end position="215"/>
    </location>
</feature>
<keyword evidence="4 6" id="KW-1133">Transmembrane helix</keyword>
<evidence type="ECO:0000256" key="5">
    <source>
        <dbReference type="ARBA" id="ARBA00023136"/>
    </source>
</evidence>
<keyword evidence="8" id="KW-1185">Reference proteome</keyword>
<dbReference type="EMBL" id="CP000606">
    <property type="protein sequence ID" value="ABO23409.1"/>
    <property type="molecule type" value="Genomic_DNA"/>
</dbReference>
<gene>
    <name evidence="7" type="ordered locus">Shew_1542</name>
</gene>
<name>A3QD61_SHELP</name>
<feature type="transmembrane region" description="Helical" evidence="6">
    <location>
        <begin position="102"/>
        <end position="121"/>
    </location>
</feature>
<feature type="transmembrane region" description="Helical" evidence="6">
    <location>
        <begin position="303"/>
        <end position="322"/>
    </location>
</feature>
<dbReference type="InterPro" id="IPR036259">
    <property type="entry name" value="MFS_trans_sf"/>
</dbReference>
<proteinExistence type="predicted"/>
<dbReference type="AlphaFoldDB" id="A3QD61"/>
<sequence precursor="true">MNKQVLNILLLALLAVIPQSITGQIYNSSASQIAASVGLSLDEASWFNTLNTFGLLIALPLGAWLASRFGYRQLFRIGAVVGLFSTLASSLCMQPAPQMLSWFGHGLSASFLVLFAHAIILKNLNFRAIAYAESLVLLVAVLVPLGIYPYLLSILAENNLWRWSFSLQLVPFLLMLSWARFGHWPHLEETQEIGFNWLQALLLTIASCGIAYILLRGERFDWFETPSIIWITLITASAITLLGLAIKNRRGRGQYLDASVLASRIGKLSMLQAAIAGFVVLAISMLTSVYMTKIMQYSAANAGYINLIGFVGMLAGLGVALFATCNPDRNPFKVVPIGIIMMIATCIWLTGSNALIGQAYLWPAILLKGFAIGILNITLTIHILRSLPRQHLLETIAWFYLFRNLGSLSAIGEFSRFMTIETSNAMQKLAENYDPLNETFIHHQQLITASLQQSTLAPTPERSALLLMSQLKTQALSVAGVNNYQWLIATTLIIIPSMVLTMKWANHPARPK</sequence>
<feature type="transmembrane region" description="Helical" evidence="6">
    <location>
        <begin position="227"/>
        <end position="247"/>
    </location>
</feature>
<dbReference type="HOGENOM" id="CLU_000960_28_0_6"/>
<feature type="transmembrane region" description="Helical" evidence="6">
    <location>
        <begin position="362"/>
        <end position="384"/>
    </location>
</feature>
<reference evidence="7 8" key="1">
    <citation type="submission" date="2007-03" db="EMBL/GenBank/DDBJ databases">
        <title>Complete sequence of Shewanella loihica PV-4.</title>
        <authorList>
            <consortium name="US DOE Joint Genome Institute"/>
            <person name="Copeland A."/>
            <person name="Lucas S."/>
            <person name="Lapidus A."/>
            <person name="Barry K."/>
            <person name="Detter J.C."/>
            <person name="Glavina del Rio T."/>
            <person name="Hammon N."/>
            <person name="Israni S."/>
            <person name="Dalin E."/>
            <person name="Tice H."/>
            <person name="Pitluck S."/>
            <person name="Chain P."/>
            <person name="Malfatti S."/>
            <person name="Shin M."/>
            <person name="Vergez L."/>
            <person name="Schmutz J."/>
            <person name="Larimer F."/>
            <person name="Land M."/>
            <person name="Hauser L."/>
            <person name="Kyrpides N."/>
            <person name="Mikhailova N."/>
            <person name="Romine M.F."/>
            <person name="Serres G."/>
            <person name="Fredrickson J."/>
            <person name="Tiedje J."/>
            <person name="Richardson P."/>
        </authorList>
    </citation>
    <scope>NUCLEOTIDE SEQUENCE [LARGE SCALE GENOMIC DNA]</scope>
    <source>
        <strain evidence="8">ATCC BAA-1088 / PV-4</strain>
    </source>
</reference>
<dbReference type="OrthoDB" id="6247488at2"/>
<dbReference type="STRING" id="323850.Shew_1542"/>
<feature type="transmembrane region" description="Helical" evidence="6">
    <location>
        <begin position="268"/>
        <end position="291"/>
    </location>
</feature>
<evidence type="ECO:0000256" key="3">
    <source>
        <dbReference type="ARBA" id="ARBA00022692"/>
    </source>
</evidence>
<keyword evidence="2" id="KW-0813">Transport</keyword>
<evidence type="ECO:0000256" key="1">
    <source>
        <dbReference type="ARBA" id="ARBA00004141"/>
    </source>
</evidence>
<feature type="transmembrane region" description="Helical" evidence="6">
    <location>
        <begin position="128"/>
        <end position="151"/>
    </location>
</feature>
<dbReference type="KEGG" id="slo:Shew_1542"/>